<sequence length="106" mass="11395">MPQHSETVTIYVTYEGDATTPFDRDYYVNHHLPLVMQAWQPHGLLSASALFPAQPQAGTIALCECRFRDEAALAAAFAAPQTPGVIADVANFTGVTPVQVRAVPLA</sequence>
<organism evidence="2 3">
    <name type="scientific">Pseudomonas typographi</name>
    <dbReference type="NCBI Taxonomy" id="2715964"/>
    <lineage>
        <taxon>Bacteria</taxon>
        <taxon>Pseudomonadati</taxon>
        <taxon>Pseudomonadota</taxon>
        <taxon>Gammaproteobacteria</taxon>
        <taxon>Pseudomonadales</taxon>
        <taxon>Pseudomonadaceae</taxon>
        <taxon>Pseudomonas</taxon>
    </lineage>
</organism>
<gene>
    <name evidence="2" type="ORF">HAQ05_26190</name>
</gene>
<dbReference type="EMBL" id="JAAOCA010000055">
    <property type="protein sequence ID" value="MBD1602173.1"/>
    <property type="molecule type" value="Genomic_DNA"/>
</dbReference>
<feature type="domain" description="EthD" evidence="1">
    <location>
        <begin position="22"/>
        <end position="93"/>
    </location>
</feature>
<dbReference type="PANTHER" id="PTHR40260">
    <property type="entry name" value="BLR8190 PROTEIN"/>
    <property type="match status" value="1"/>
</dbReference>
<dbReference type="InterPro" id="IPR011008">
    <property type="entry name" value="Dimeric_a/b-barrel"/>
</dbReference>
<evidence type="ECO:0000313" key="2">
    <source>
        <dbReference type="EMBL" id="MBD1602173.1"/>
    </source>
</evidence>
<dbReference type="Proteomes" id="UP000805841">
    <property type="component" value="Unassembled WGS sequence"/>
</dbReference>
<accession>A0ABR7ZA88</accession>
<dbReference type="InterPro" id="IPR009799">
    <property type="entry name" value="EthD_dom"/>
</dbReference>
<keyword evidence="3" id="KW-1185">Reference proteome</keyword>
<comment type="caution">
    <text evidence="2">The sequence shown here is derived from an EMBL/GenBank/DDBJ whole genome shotgun (WGS) entry which is preliminary data.</text>
</comment>
<protein>
    <submittedName>
        <fullName evidence="2">EthD family reductase</fullName>
    </submittedName>
</protein>
<dbReference type="Pfam" id="PF07110">
    <property type="entry name" value="EthD"/>
    <property type="match status" value="1"/>
</dbReference>
<dbReference type="PANTHER" id="PTHR40260:SF2">
    <property type="entry name" value="BLR8190 PROTEIN"/>
    <property type="match status" value="1"/>
</dbReference>
<dbReference type="RefSeq" id="WP_190426775.1">
    <property type="nucleotide sequence ID" value="NZ_JAAOCA010000055.1"/>
</dbReference>
<proteinExistence type="predicted"/>
<dbReference type="NCBIfam" id="TIGR02118">
    <property type="entry name" value="EthD family reductase"/>
    <property type="match status" value="1"/>
</dbReference>
<dbReference type="SUPFAM" id="SSF54909">
    <property type="entry name" value="Dimeric alpha+beta barrel"/>
    <property type="match status" value="1"/>
</dbReference>
<evidence type="ECO:0000313" key="3">
    <source>
        <dbReference type="Proteomes" id="UP000805841"/>
    </source>
</evidence>
<reference evidence="2 3" key="1">
    <citation type="journal article" date="2020" name="Insects">
        <title>Bacteria Belonging to Pseudomonas typographi sp. nov. from the Bark Beetle Ips typographus Have Genomic Potential to Aid in the Host Ecology.</title>
        <authorList>
            <person name="Peral-Aranega E."/>
            <person name="Saati-Santamaria Z."/>
            <person name="Kolarik M."/>
            <person name="Rivas R."/>
            <person name="Garcia-Fraile P."/>
        </authorList>
    </citation>
    <scope>NUCLEOTIDE SEQUENCE [LARGE SCALE GENOMIC DNA]</scope>
    <source>
        <strain evidence="2 3">CA3A</strain>
    </source>
</reference>
<dbReference type="Gene3D" id="3.30.70.100">
    <property type="match status" value="1"/>
</dbReference>
<evidence type="ECO:0000259" key="1">
    <source>
        <dbReference type="Pfam" id="PF07110"/>
    </source>
</evidence>
<name>A0ABR7ZA88_9PSED</name>